<comment type="caution">
    <text evidence="3">The sequence shown here is derived from an EMBL/GenBank/DDBJ whole genome shotgun (WGS) entry which is preliminary data.</text>
</comment>
<reference evidence="3 4" key="1">
    <citation type="submission" date="2019-01" db="EMBL/GenBank/DDBJ databases">
        <title>Sequencing of cultivated peanut Arachis hypogaea provides insights into genome evolution and oil improvement.</title>
        <authorList>
            <person name="Chen X."/>
        </authorList>
    </citation>
    <scope>NUCLEOTIDE SEQUENCE [LARGE SCALE GENOMIC DNA]</scope>
    <source>
        <strain evidence="4">cv. Fuhuasheng</strain>
        <tissue evidence="3">Leaves</tissue>
    </source>
</reference>
<dbReference type="InterPro" id="IPR052929">
    <property type="entry name" value="RNase_H-like_EbsB-rel"/>
</dbReference>
<dbReference type="GO" id="GO:0003676">
    <property type="term" value="F:nucleic acid binding"/>
    <property type="evidence" value="ECO:0007669"/>
    <property type="project" value="InterPro"/>
</dbReference>
<organism evidence="3 4">
    <name type="scientific">Arachis hypogaea</name>
    <name type="common">Peanut</name>
    <dbReference type="NCBI Taxonomy" id="3818"/>
    <lineage>
        <taxon>Eukaryota</taxon>
        <taxon>Viridiplantae</taxon>
        <taxon>Streptophyta</taxon>
        <taxon>Embryophyta</taxon>
        <taxon>Tracheophyta</taxon>
        <taxon>Spermatophyta</taxon>
        <taxon>Magnoliopsida</taxon>
        <taxon>eudicotyledons</taxon>
        <taxon>Gunneridae</taxon>
        <taxon>Pentapetalae</taxon>
        <taxon>rosids</taxon>
        <taxon>fabids</taxon>
        <taxon>Fabales</taxon>
        <taxon>Fabaceae</taxon>
        <taxon>Papilionoideae</taxon>
        <taxon>50 kb inversion clade</taxon>
        <taxon>dalbergioids sensu lato</taxon>
        <taxon>Dalbergieae</taxon>
        <taxon>Pterocarpus clade</taxon>
        <taxon>Arachis</taxon>
    </lineage>
</organism>
<sequence>METRASQERMSRIRRRLNFDKLFCVEPQGLSGGLCLLWKSNINIDVYKWCDNYIKARYFRVWQPSFPKAKETLAGAYGKEEPQAVLGDFNDILSQDEKVGLHPQPKIYLDSFRKFVDDNGLIDIDLKGSRFTWYSNPRNNFVTRERLDRVLVNWKWLSLHQNVVLKAAPAISLDHCALILETQPKLWIKKEFRFEAFWTEHEECKEVIRRSWQQHDGNRNCWNQFIRKRGRCIRELTEWSRRKEGEGWDLDKIREIFHANEIELITRTSISLINKNDHFVWPYRNDGKYSVKSGYQAAKEEKDTMEVTMLGKASTSQNSKEIWERIWRLPVPEKVKIEQDKVLCKLGCVCWCIWKARNQHIFQQTKLNPQNTIIHSEQIAAEYHNATKDLNKDNRAMADRNGENQRITWRPPPRNKMKVNIDAAFQRETGIATTAAVFRDWQGKIITGASSKFKSTSALAAEAQAYREALILTKNLQIRNCIIESDCLPLVQAIKIRTPLAEADAIIRDILQLLEEAPDLGATWTPREGNTLAHQLAAMAAVNQLQRQWTVTPPAQIRNIIRTEAGFAILQNNQRNRTQDNQVSISTNLQGNQRDEGLPGRVETETWNSHATQGDRRLQHPVSIRQTKPTSRDTFNIRNSPNEGDEVTFHNGQMLYRQKGSNGHNAAVNLADLGRCLGQQGELR</sequence>
<dbReference type="SUPFAM" id="SSF56219">
    <property type="entry name" value="DNase I-like"/>
    <property type="match status" value="1"/>
</dbReference>
<dbReference type="InterPro" id="IPR036691">
    <property type="entry name" value="Endo/exonu/phosph_ase_sf"/>
</dbReference>
<dbReference type="CDD" id="cd06222">
    <property type="entry name" value="RNase_H_like"/>
    <property type="match status" value="1"/>
</dbReference>
<gene>
    <name evidence="3" type="ORF">Ahy_B10g105000</name>
</gene>
<feature type="compositionally biased region" description="Polar residues" evidence="1">
    <location>
        <begin position="625"/>
        <end position="642"/>
    </location>
</feature>
<proteinExistence type="predicted"/>
<keyword evidence="4" id="KW-1185">Reference proteome</keyword>
<name>A0A444X6W6_ARAHY</name>
<dbReference type="Pfam" id="PF13456">
    <property type="entry name" value="RVT_3"/>
    <property type="match status" value="1"/>
</dbReference>
<dbReference type="GO" id="GO:0004523">
    <property type="term" value="F:RNA-DNA hybrid ribonuclease activity"/>
    <property type="evidence" value="ECO:0007669"/>
    <property type="project" value="InterPro"/>
</dbReference>
<dbReference type="AlphaFoldDB" id="A0A444X6W6"/>
<dbReference type="InterPro" id="IPR002156">
    <property type="entry name" value="RNaseH_domain"/>
</dbReference>
<protein>
    <recommendedName>
        <fullName evidence="2">RNase H type-1 domain-containing protein</fullName>
    </recommendedName>
</protein>
<feature type="region of interest" description="Disordered" evidence="1">
    <location>
        <begin position="625"/>
        <end position="644"/>
    </location>
</feature>
<feature type="domain" description="RNase H type-1" evidence="2">
    <location>
        <begin position="420"/>
        <end position="540"/>
    </location>
</feature>
<evidence type="ECO:0000259" key="2">
    <source>
        <dbReference type="Pfam" id="PF13456"/>
    </source>
</evidence>
<dbReference type="EMBL" id="SDMP01000020">
    <property type="protein sequence ID" value="RYQ85435.1"/>
    <property type="molecule type" value="Genomic_DNA"/>
</dbReference>
<dbReference type="InterPro" id="IPR012337">
    <property type="entry name" value="RNaseH-like_sf"/>
</dbReference>
<dbReference type="InterPro" id="IPR036397">
    <property type="entry name" value="RNaseH_sf"/>
</dbReference>
<dbReference type="SUPFAM" id="SSF53098">
    <property type="entry name" value="Ribonuclease H-like"/>
    <property type="match status" value="1"/>
</dbReference>
<dbReference type="Proteomes" id="UP000289738">
    <property type="component" value="Chromosome B10"/>
</dbReference>
<evidence type="ECO:0000256" key="1">
    <source>
        <dbReference type="SAM" id="MobiDB-lite"/>
    </source>
</evidence>
<dbReference type="STRING" id="3818.A0A444X6W6"/>
<dbReference type="PANTHER" id="PTHR47074">
    <property type="entry name" value="BNAC02G40300D PROTEIN"/>
    <property type="match status" value="1"/>
</dbReference>
<dbReference type="Gene3D" id="3.60.10.10">
    <property type="entry name" value="Endonuclease/exonuclease/phosphatase"/>
    <property type="match status" value="1"/>
</dbReference>
<dbReference type="InterPro" id="IPR044730">
    <property type="entry name" value="RNase_H-like_dom_plant"/>
</dbReference>
<dbReference type="Gene3D" id="3.30.420.10">
    <property type="entry name" value="Ribonuclease H-like superfamily/Ribonuclease H"/>
    <property type="match status" value="1"/>
</dbReference>
<accession>A0A444X6W6</accession>
<evidence type="ECO:0000313" key="3">
    <source>
        <dbReference type="EMBL" id="RYQ85435.1"/>
    </source>
</evidence>
<dbReference type="PANTHER" id="PTHR47074:SF11">
    <property type="entry name" value="REVERSE TRANSCRIPTASE-LIKE PROTEIN"/>
    <property type="match status" value="1"/>
</dbReference>
<evidence type="ECO:0000313" key="4">
    <source>
        <dbReference type="Proteomes" id="UP000289738"/>
    </source>
</evidence>